<accession>A0A1H2Y6A5</accession>
<dbReference type="GO" id="GO:0032300">
    <property type="term" value="C:mismatch repair complex"/>
    <property type="evidence" value="ECO:0007669"/>
    <property type="project" value="InterPro"/>
</dbReference>
<dbReference type="CDD" id="cd00782">
    <property type="entry name" value="MutL_Trans"/>
    <property type="match status" value="1"/>
</dbReference>
<dbReference type="GO" id="GO:0140664">
    <property type="term" value="F:ATP-dependent DNA damage sensor activity"/>
    <property type="evidence" value="ECO:0007669"/>
    <property type="project" value="InterPro"/>
</dbReference>
<dbReference type="FunFam" id="3.30.565.10:FF:000003">
    <property type="entry name" value="DNA mismatch repair endonuclease MutL"/>
    <property type="match status" value="1"/>
</dbReference>
<evidence type="ECO:0000313" key="8">
    <source>
        <dbReference type="Proteomes" id="UP000198828"/>
    </source>
</evidence>
<dbReference type="GO" id="GO:0030983">
    <property type="term" value="F:mismatched DNA binding"/>
    <property type="evidence" value="ECO:0007669"/>
    <property type="project" value="InterPro"/>
</dbReference>
<evidence type="ECO:0000313" key="7">
    <source>
        <dbReference type="EMBL" id="SDX00743.1"/>
    </source>
</evidence>
<dbReference type="Gene3D" id="3.30.1370.100">
    <property type="entry name" value="MutL, C-terminal domain, regulatory subdomain"/>
    <property type="match status" value="1"/>
</dbReference>
<keyword evidence="2 4" id="KW-0227">DNA damage</keyword>
<dbReference type="InterPro" id="IPR042120">
    <property type="entry name" value="MutL_C_dimsub"/>
</dbReference>
<gene>
    <name evidence="4" type="primary">mutL</name>
    <name evidence="7" type="ORF">SAMN05660923_01543</name>
</gene>
<dbReference type="InterPro" id="IPR038973">
    <property type="entry name" value="MutL/Mlh/Pms-like"/>
</dbReference>
<dbReference type="InterPro" id="IPR014790">
    <property type="entry name" value="MutL_C"/>
</dbReference>
<dbReference type="PROSITE" id="PS00058">
    <property type="entry name" value="DNA_MISMATCH_REPAIR_1"/>
    <property type="match status" value="1"/>
</dbReference>
<dbReference type="InterPro" id="IPR020568">
    <property type="entry name" value="Ribosomal_Su5_D2-typ_SF"/>
</dbReference>
<comment type="similarity">
    <text evidence="1 4">Belongs to the DNA mismatch repair MutL/HexB family.</text>
</comment>
<keyword evidence="3 4" id="KW-0234">DNA repair</keyword>
<dbReference type="GO" id="GO:0005524">
    <property type="term" value="F:ATP binding"/>
    <property type="evidence" value="ECO:0007669"/>
    <property type="project" value="InterPro"/>
</dbReference>
<sequence length="612" mass="70211">MSKIKILDRSTIQKIAAGEIIERPSSVVKELIENSLDANAASITLEIRNGGKDYIRITDDGHGFNEDDLKIAFKRHTTSKLNNIDDIYKIISFGFRGEALASISSVSRVEVLTKTENALHGIRGYVENEEILEMMPIGCPKGTTMIVKDLFYNIPVRKSFLKSNTIEANYISDIICRLALGNEGISFKYIKDNKVIFNISKDNDLLTNIYILLGREFADNMVAISFESSNISVRGYVSKNTFYRSNRNHQYLYVNNRYVKNYDITKLIEEKYKSIIPINKFPVYVVFIDINPSLIDVNIHPTKQEIKFLNFQQVANALDKAIDQTFNRILSIPEISIGKDKSKETDELPLLFEKAFVENNNLPVRGKKYEIEDSQDWFLKDFSDSIQDNTIKDHNDTELNINKINNQLNKIDKNPIFDSLKNSRIIGVLFSTFILLENAQLEKAFLIDQHAAHERILYEQYKREYESENVIIQPLLAPEIIELNNLDFEIVINNIELFNKLGFMVEEFSNNSVIIRGVPMLFGKPQIRSLFMDLADTITENIRSSYEVKSEKIMKIACTKAIKSGDNISDIEIQSLIDQLSKAKNPYTCPHGRPTIIEISKKDIEKEFSRIM</sequence>
<dbReference type="Gene3D" id="3.30.565.10">
    <property type="entry name" value="Histidine kinase-like ATPase, C-terminal domain"/>
    <property type="match status" value="1"/>
</dbReference>
<dbReference type="InterPro" id="IPR013507">
    <property type="entry name" value="DNA_mismatch_S5_2-like"/>
</dbReference>
<proteinExistence type="inferred from homology"/>
<comment type="function">
    <text evidence="4">This protein is involved in the repair of mismatches in DNA. It is required for dam-dependent methyl-directed DNA mismatch repair. May act as a 'molecular matchmaker', a protein that promotes the formation of a stable complex between two or more DNA-binding proteins in an ATP-dependent manner without itself being part of a final effector complex.</text>
</comment>
<evidence type="ECO:0000256" key="3">
    <source>
        <dbReference type="ARBA" id="ARBA00023204"/>
    </source>
</evidence>
<protein>
    <recommendedName>
        <fullName evidence="4">DNA mismatch repair protein MutL</fullName>
    </recommendedName>
</protein>
<organism evidence="7 8">
    <name type="scientific">Tepidimicrobium xylanilyticum</name>
    <dbReference type="NCBI Taxonomy" id="1123352"/>
    <lineage>
        <taxon>Bacteria</taxon>
        <taxon>Bacillati</taxon>
        <taxon>Bacillota</taxon>
        <taxon>Tissierellia</taxon>
        <taxon>Tissierellales</taxon>
        <taxon>Tepidimicrobiaceae</taxon>
        <taxon>Tepidimicrobium</taxon>
    </lineage>
</organism>
<dbReference type="GO" id="GO:0016887">
    <property type="term" value="F:ATP hydrolysis activity"/>
    <property type="evidence" value="ECO:0007669"/>
    <property type="project" value="InterPro"/>
</dbReference>
<dbReference type="SUPFAM" id="SSF118116">
    <property type="entry name" value="DNA mismatch repair protein MutL"/>
    <property type="match status" value="1"/>
</dbReference>
<dbReference type="NCBIfam" id="TIGR00585">
    <property type="entry name" value="mutl"/>
    <property type="match status" value="1"/>
</dbReference>
<dbReference type="Proteomes" id="UP000198828">
    <property type="component" value="Unassembled WGS sequence"/>
</dbReference>
<dbReference type="Pfam" id="PF08676">
    <property type="entry name" value="MutL_C"/>
    <property type="match status" value="1"/>
</dbReference>
<dbReference type="CDD" id="cd16926">
    <property type="entry name" value="HATPase_MutL-MLH-PMS-like"/>
    <property type="match status" value="1"/>
</dbReference>
<dbReference type="RefSeq" id="WP_093752458.1">
    <property type="nucleotide sequence ID" value="NZ_BSYN01000006.1"/>
</dbReference>
<dbReference type="InterPro" id="IPR042121">
    <property type="entry name" value="MutL_C_regsub"/>
</dbReference>
<dbReference type="SMART" id="SM01340">
    <property type="entry name" value="DNA_mis_repair"/>
    <property type="match status" value="1"/>
</dbReference>
<dbReference type="GO" id="GO:0006298">
    <property type="term" value="P:mismatch repair"/>
    <property type="evidence" value="ECO:0007669"/>
    <property type="project" value="UniProtKB-UniRule"/>
</dbReference>
<dbReference type="InterPro" id="IPR002099">
    <property type="entry name" value="MutL/Mlh/PMS"/>
</dbReference>
<dbReference type="Pfam" id="PF01119">
    <property type="entry name" value="DNA_mis_repair"/>
    <property type="match status" value="1"/>
</dbReference>
<dbReference type="InterPro" id="IPR036890">
    <property type="entry name" value="HATPase_C_sf"/>
</dbReference>
<dbReference type="SUPFAM" id="SSF54211">
    <property type="entry name" value="Ribosomal protein S5 domain 2-like"/>
    <property type="match status" value="1"/>
</dbReference>
<evidence type="ECO:0000256" key="2">
    <source>
        <dbReference type="ARBA" id="ARBA00022763"/>
    </source>
</evidence>
<dbReference type="PANTHER" id="PTHR10073">
    <property type="entry name" value="DNA MISMATCH REPAIR PROTEIN MLH, PMS, MUTL"/>
    <property type="match status" value="1"/>
</dbReference>
<dbReference type="InterPro" id="IPR014762">
    <property type="entry name" value="DNA_mismatch_repair_CS"/>
</dbReference>
<evidence type="ECO:0000256" key="1">
    <source>
        <dbReference type="ARBA" id="ARBA00006082"/>
    </source>
</evidence>
<dbReference type="InterPro" id="IPR037198">
    <property type="entry name" value="MutL_C_sf"/>
</dbReference>
<feature type="domain" description="MutL C-terminal dimerisation" evidence="5">
    <location>
        <begin position="425"/>
        <end position="568"/>
    </location>
</feature>
<dbReference type="InterPro" id="IPR020667">
    <property type="entry name" value="DNA_mismatch_repair_MutL"/>
</dbReference>
<evidence type="ECO:0000259" key="6">
    <source>
        <dbReference type="SMART" id="SM01340"/>
    </source>
</evidence>
<dbReference type="PANTHER" id="PTHR10073:SF12">
    <property type="entry name" value="DNA MISMATCH REPAIR PROTEIN MLH1"/>
    <property type="match status" value="1"/>
</dbReference>
<dbReference type="SUPFAM" id="SSF55874">
    <property type="entry name" value="ATPase domain of HSP90 chaperone/DNA topoisomerase II/histidine kinase"/>
    <property type="match status" value="1"/>
</dbReference>
<dbReference type="EMBL" id="FNNG01000006">
    <property type="protein sequence ID" value="SDX00743.1"/>
    <property type="molecule type" value="Genomic_DNA"/>
</dbReference>
<name>A0A1H2Y6A5_9FIRM</name>
<dbReference type="Gene3D" id="3.30.230.10">
    <property type="match status" value="1"/>
</dbReference>
<dbReference type="Gene3D" id="3.30.1540.20">
    <property type="entry name" value="MutL, C-terminal domain, dimerisation subdomain"/>
    <property type="match status" value="1"/>
</dbReference>
<dbReference type="AlphaFoldDB" id="A0A1H2Y6A5"/>
<dbReference type="HAMAP" id="MF_00149">
    <property type="entry name" value="DNA_mis_repair"/>
    <property type="match status" value="1"/>
</dbReference>
<dbReference type="OrthoDB" id="9763467at2"/>
<feature type="domain" description="DNA mismatch repair protein S5" evidence="6">
    <location>
        <begin position="209"/>
        <end position="327"/>
    </location>
</feature>
<evidence type="ECO:0000256" key="4">
    <source>
        <dbReference type="HAMAP-Rule" id="MF_00149"/>
    </source>
</evidence>
<dbReference type="InterPro" id="IPR014721">
    <property type="entry name" value="Ribsml_uS5_D2-typ_fold_subgr"/>
</dbReference>
<evidence type="ECO:0000259" key="5">
    <source>
        <dbReference type="SMART" id="SM00853"/>
    </source>
</evidence>
<keyword evidence="8" id="KW-1185">Reference proteome</keyword>
<dbReference type="SMART" id="SM00853">
    <property type="entry name" value="MutL_C"/>
    <property type="match status" value="1"/>
</dbReference>
<dbReference type="Pfam" id="PF13589">
    <property type="entry name" value="HATPase_c_3"/>
    <property type="match status" value="1"/>
</dbReference>
<reference evidence="7 8" key="1">
    <citation type="submission" date="2016-10" db="EMBL/GenBank/DDBJ databases">
        <authorList>
            <person name="de Groot N.N."/>
        </authorList>
    </citation>
    <scope>NUCLEOTIDE SEQUENCE [LARGE SCALE GENOMIC DNA]</scope>
    <source>
        <strain evidence="7 8">DSM 23310</strain>
    </source>
</reference>